<evidence type="ECO:0000313" key="2">
    <source>
        <dbReference type="EMBL" id="MBR0561070.1"/>
    </source>
</evidence>
<accession>A0A8J7VQC8</accession>
<protein>
    <submittedName>
        <fullName evidence="2">Uncharacterized protein</fullName>
    </submittedName>
</protein>
<sequence length="64" mass="6540">MLPTNRPRVDNNSHDVTTNVGARSGEPSCEASAMTARLQDTAAPYSSLPLPAVPSMCASSGPGP</sequence>
<name>A0A8J7VQC8_9GAMM</name>
<evidence type="ECO:0000256" key="1">
    <source>
        <dbReference type="SAM" id="MobiDB-lite"/>
    </source>
</evidence>
<comment type="caution">
    <text evidence="2">The sequence shown here is derived from an EMBL/GenBank/DDBJ whole genome shotgun (WGS) entry which is preliminary data.</text>
</comment>
<dbReference type="AlphaFoldDB" id="A0A8J7VQC8"/>
<evidence type="ECO:0000313" key="4">
    <source>
        <dbReference type="Proteomes" id="UP000675747"/>
    </source>
</evidence>
<dbReference type="EMBL" id="JAGQFT010000002">
    <property type="protein sequence ID" value="MBR0561070.1"/>
    <property type="molecule type" value="Genomic_DNA"/>
</dbReference>
<evidence type="ECO:0000313" key="3">
    <source>
        <dbReference type="EMBL" id="MBS7456916.1"/>
    </source>
</evidence>
<keyword evidence="4" id="KW-1185">Reference proteome</keyword>
<reference evidence="3 4" key="1">
    <citation type="journal article" date="2021" name="Microbiol. Resour. Announc.">
        <title>Draft Genome Sequence of Coralloluteibacterium stylophorae LMG 29479T.</title>
        <authorList>
            <person name="Karlyshev A.V."/>
            <person name="Kudryashova E.B."/>
            <person name="Ariskina E.V."/>
            <person name="Conroy A.P."/>
            <person name="Abidueva E.Y."/>
        </authorList>
    </citation>
    <scope>NUCLEOTIDE SEQUENCE [LARGE SCALE GENOMIC DNA]</scope>
    <source>
        <strain evidence="3 4">LMG 29479</strain>
    </source>
</reference>
<dbReference type="EMBL" id="JAGQFT020000004">
    <property type="protein sequence ID" value="MBS7456916.1"/>
    <property type="molecule type" value="Genomic_DNA"/>
</dbReference>
<reference evidence="2" key="2">
    <citation type="submission" date="2021-04" db="EMBL/GenBank/DDBJ databases">
        <authorList>
            <person name="Karlyshev A.V."/>
        </authorList>
    </citation>
    <scope>NUCLEOTIDE SEQUENCE</scope>
    <source>
        <strain evidence="2">LMG 29479</strain>
    </source>
</reference>
<organism evidence="2">
    <name type="scientific">Coralloluteibacterium stylophorae</name>
    <dbReference type="NCBI Taxonomy" id="1776034"/>
    <lineage>
        <taxon>Bacteria</taxon>
        <taxon>Pseudomonadati</taxon>
        <taxon>Pseudomonadota</taxon>
        <taxon>Gammaproteobacteria</taxon>
        <taxon>Lysobacterales</taxon>
        <taxon>Lysobacteraceae</taxon>
        <taxon>Coralloluteibacterium</taxon>
    </lineage>
</organism>
<gene>
    <name evidence="3" type="ORF">KB893_007190</name>
    <name evidence="2" type="ORF">KB893_00845</name>
</gene>
<dbReference type="Proteomes" id="UP000675747">
    <property type="component" value="Unassembled WGS sequence"/>
</dbReference>
<feature type="region of interest" description="Disordered" evidence="1">
    <location>
        <begin position="1"/>
        <end position="33"/>
    </location>
</feature>
<proteinExistence type="predicted"/>
<dbReference type="RefSeq" id="WP_211925037.1">
    <property type="nucleotide sequence ID" value="NZ_JAGQFT020000004.1"/>
</dbReference>